<organism evidence="1 2">
    <name type="scientific">Flavobacterium pallidum</name>
    <dbReference type="NCBI Taxonomy" id="2172098"/>
    <lineage>
        <taxon>Bacteria</taxon>
        <taxon>Pseudomonadati</taxon>
        <taxon>Bacteroidota</taxon>
        <taxon>Flavobacteriia</taxon>
        <taxon>Flavobacteriales</taxon>
        <taxon>Flavobacteriaceae</taxon>
        <taxon>Flavobacterium</taxon>
    </lineage>
</organism>
<reference evidence="1 2" key="1">
    <citation type="submission" date="2018-05" db="EMBL/GenBank/DDBJ databases">
        <title>Genome sequencing of Flavobacterium sp. HYN0049.</title>
        <authorList>
            <person name="Yi H."/>
            <person name="Baek C."/>
        </authorList>
    </citation>
    <scope>NUCLEOTIDE SEQUENCE [LARGE SCALE GENOMIC DNA]</scope>
    <source>
        <strain evidence="1 2">HYN0049</strain>
    </source>
</reference>
<keyword evidence="2" id="KW-1185">Reference proteome</keyword>
<gene>
    <name evidence="1" type="ORF">HYN49_08275</name>
</gene>
<evidence type="ECO:0000313" key="1">
    <source>
        <dbReference type="EMBL" id="AWI25896.1"/>
    </source>
</evidence>
<name>A0A2S1SHK7_9FLAO</name>
<evidence type="ECO:0000313" key="2">
    <source>
        <dbReference type="Proteomes" id="UP000244937"/>
    </source>
</evidence>
<dbReference type="KEGG" id="fpal:HYN49_08275"/>
<dbReference type="EMBL" id="CP029187">
    <property type="protein sequence ID" value="AWI25896.1"/>
    <property type="molecule type" value="Genomic_DNA"/>
</dbReference>
<sequence>MAQKIKQNDKTKKSIMINRKFFFDNARTALFNGTMRIKQVHGLTIIFDQGLWFEVLKSNKR</sequence>
<proteinExistence type="predicted"/>
<dbReference type="AlphaFoldDB" id="A0A2S1SHK7"/>
<protein>
    <submittedName>
        <fullName evidence="1">Uncharacterized protein</fullName>
    </submittedName>
</protein>
<dbReference type="Proteomes" id="UP000244937">
    <property type="component" value="Chromosome"/>
</dbReference>
<accession>A0A2S1SHK7</accession>